<keyword evidence="4" id="KW-1185">Reference proteome</keyword>
<name>A0A4Q5LVH8_9BACT</name>
<reference evidence="3 4" key="1">
    <citation type="submission" date="2019-02" db="EMBL/GenBank/DDBJ databases">
        <title>Bacterial novel species Emticicia sp. 17J42-9 isolated from soil.</title>
        <authorList>
            <person name="Jung H.-Y."/>
        </authorList>
    </citation>
    <scope>NUCLEOTIDE SEQUENCE [LARGE SCALE GENOMIC DNA]</scope>
    <source>
        <strain evidence="3 4">17J42-9</strain>
    </source>
</reference>
<feature type="compositionally biased region" description="Gly residues" evidence="1">
    <location>
        <begin position="79"/>
        <end position="88"/>
    </location>
</feature>
<proteinExistence type="predicted"/>
<protein>
    <submittedName>
        <fullName evidence="3">Uncharacterized protein</fullName>
    </submittedName>
</protein>
<accession>A0A4Q5LVH8</accession>
<comment type="caution">
    <text evidence="3">The sequence shown here is derived from an EMBL/GenBank/DDBJ whole genome shotgun (WGS) entry which is preliminary data.</text>
</comment>
<dbReference type="AlphaFoldDB" id="A0A4Q5LVH8"/>
<evidence type="ECO:0000313" key="4">
    <source>
        <dbReference type="Proteomes" id="UP000293162"/>
    </source>
</evidence>
<evidence type="ECO:0000256" key="2">
    <source>
        <dbReference type="SAM" id="SignalP"/>
    </source>
</evidence>
<dbReference type="OrthoDB" id="10010526at2"/>
<dbReference type="EMBL" id="SEWF01000040">
    <property type="protein sequence ID" value="RYU93654.1"/>
    <property type="molecule type" value="Genomic_DNA"/>
</dbReference>
<dbReference type="RefSeq" id="WP_130023260.1">
    <property type="nucleotide sequence ID" value="NZ_SEWF01000040.1"/>
</dbReference>
<keyword evidence="2" id="KW-0732">Signal</keyword>
<feature type="region of interest" description="Disordered" evidence="1">
    <location>
        <begin position="62"/>
        <end position="88"/>
    </location>
</feature>
<organism evidence="3 4">
    <name type="scientific">Emticicia agri</name>
    <dbReference type="NCBI Taxonomy" id="2492393"/>
    <lineage>
        <taxon>Bacteria</taxon>
        <taxon>Pseudomonadati</taxon>
        <taxon>Bacteroidota</taxon>
        <taxon>Cytophagia</taxon>
        <taxon>Cytophagales</taxon>
        <taxon>Leadbetterellaceae</taxon>
        <taxon>Emticicia</taxon>
    </lineage>
</organism>
<gene>
    <name evidence="3" type="ORF">EWM59_21215</name>
</gene>
<evidence type="ECO:0000256" key="1">
    <source>
        <dbReference type="SAM" id="MobiDB-lite"/>
    </source>
</evidence>
<dbReference type="Proteomes" id="UP000293162">
    <property type="component" value="Unassembled WGS sequence"/>
</dbReference>
<sequence length="88" mass="9256">MKLLLTSVFAFIVLSNSYYSDNAFDTENTVSAKNRQVKNVCLSKPNTTSNGTVKKVYAHKGSTGKSGIKKKVCSTKGGTSSGGKCGNA</sequence>
<feature type="signal peptide" evidence="2">
    <location>
        <begin position="1"/>
        <end position="20"/>
    </location>
</feature>
<evidence type="ECO:0000313" key="3">
    <source>
        <dbReference type="EMBL" id="RYU93654.1"/>
    </source>
</evidence>
<feature type="chain" id="PRO_5020475064" evidence="2">
    <location>
        <begin position="21"/>
        <end position="88"/>
    </location>
</feature>